<dbReference type="Pfam" id="PF13189">
    <property type="entry name" value="Cytidylate_kin2"/>
    <property type="match status" value="1"/>
</dbReference>
<keyword evidence="2" id="KW-1185">Reference proteome</keyword>
<dbReference type="OrthoDB" id="9781180at2"/>
<protein>
    <submittedName>
        <fullName evidence="1">Cytidylate kinase</fullName>
    </submittedName>
</protein>
<dbReference type="SUPFAM" id="SSF52540">
    <property type="entry name" value="P-loop containing nucleoside triphosphate hydrolases"/>
    <property type="match status" value="1"/>
</dbReference>
<organism evidence="1 2">
    <name type="scientific">Butyricicoccus porcorum</name>
    <dbReference type="NCBI Taxonomy" id="1945634"/>
    <lineage>
        <taxon>Bacteria</taxon>
        <taxon>Bacillati</taxon>
        <taxon>Bacillota</taxon>
        <taxon>Clostridia</taxon>
        <taxon>Eubacteriales</taxon>
        <taxon>Butyricicoccaceae</taxon>
        <taxon>Butyricicoccus</taxon>
    </lineage>
</organism>
<name>A0A252F3J0_9FIRM</name>
<keyword evidence="1" id="KW-0808">Transferase</keyword>
<dbReference type="AlphaFoldDB" id="A0A252F3J0"/>
<dbReference type="Gene3D" id="3.40.50.300">
    <property type="entry name" value="P-loop containing nucleotide triphosphate hydrolases"/>
    <property type="match status" value="1"/>
</dbReference>
<dbReference type="Proteomes" id="UP000194903">
    <property type="component" value="Unassembled WGS sequence"/>
</dbReference>
<dbReference type="EMBL" id="NHOC01000005">
    <property type="protein sequence ID" value="OUM20365.1"/>
    <property type="molecule type" value="Genomic_DNA"/>
</dbReference>
<proteinExistence type="predicted"/>
<keyword evidence="1" id="KW-0418">Kinase</keyword>
<comment type="caution">
    <text evidence="1">The sequence shown here is derived from an EMBL/GenBank/DDBJ whole genome shotgun (WGS) entry which is preliminary data.</text>
</comment>
<dbReference type="RefSeq" id="WP_087018702.1">
    <property type="nucleotide sequence ID" value="NZ_CP178353.1"/>
</dbReference>
<evidence type="ECO:0000313" key="1">
    <source>
        <dbReference type="EMBL" id="OUM20365.1"/>
    </source>
</evidence>
<dbReference type="GO" id="GO:0016301">
    <property type="term" value="F:kinase activity"/>
    <property type="evidence" value="ECO:0007669"/>
    <property type="project" value="UniProtKB-KW"/>
</dbReference>
<dbReference type="InterPro" id="IPR027417">
    <property type="entry name" value="P-loop_NTPase"/>
</dbReference>
<evidence type="ECO:0000313" key="2">
    <source>
        <dbReference type="Proteomes" id="UP000194903"/>
    </source>
</evidence>
<gene>
    <name evidence="1" type="ORF">CBW42_05870</name>
</gene>
<reference evidence="1 2" key="1">
    <citation type="submission" date="2017-05" db="EMBL/GenBank/DDBJ databases">
        <title>Butyricicoccus porcorum sp. nov. a butyrate-producing bacterium from the swine intestinal tract.</title>
        <authorList>
            <person name="Trachsel J."/>
            <person name="Humphrey S."/>
            <person name="Allen H.K."/>
        </authorList>
    </citation>
    <scope>NUCLEOTIDE SEQUENCE [LARGE SCALE GENOMIC DNA]</scope>
    <source>
        <strain evidence="1">BB10</strain>
    </source>
</reference>
<accession>A0A252F3J0</accession>
<sequence>MESKQLIIAVSREFGSGGHCIAEELARRFALPLYDRNILEEIADEKNVDSRNLEKYDELPKNHLFSRTVRGFSNSPEEQIANMQFDFLRKKAEEGASFVIVGRCAETILKGNPGLITIFVLGDMDAKIKRIAGLHLISRAEAERMIWRHDRKRKAYHNHYCEMKWGDSRNYDLCINSNKLGIERTTDTLEQYIRERMK</sequence>